<dbReference type="EMBL" id="JALLAZ020001589">
    <property type="protein sequence ID" value="KAL3771989.1"/>
    <property type="molecule type" value="Genomic_DNA"/>
</dbReference>
<accession>A0ABD3N8M3</accession>
<name>A0ABD3N8M3_9STRA</name>
<evidence type="ECO:0000313" key="2">
    <source>
        <dbReference type="Proteomes" id="UP001530315"/>
    </source>
</evidence>
<keyword evidence="2" id="KW-1185">Reference proteome</keyword>
<evidence type="ECO:0000313" key="1">
    <source>
        <dbReference type="EMBL" id="KAL3771989.1"/>
    </source>
</evidence>
<protein>
    <submittedName>
        <fullName evidence="1">Uncharacterized protein</fullName>
    </submittedName>
</protein>
<proteinExistence type="predicted"/>
<gene>
    <name evidence="1" type="ORF">ACHAW5_004671</name>
</gene>
<reference evidence="1 2" key="1">
    <citation type="submission" date="2024-10" db="EMBL/GenBank/DDBJ databases">
        <title>Updated reference genomes for cyclostephanoid diatoms.</title>
        <authorList>
            <person name="Roberts W.R."/>
            <person name="Alverson A.J."/>
        </authorList>
    </citation>
    <scope>NUCLEOTIDE SEQUENCE [LARGE SCALE GENOMIC DNA]</scope>
    <source>
        <strain evidence="1 2">AJA276-08</strain>
    </source>
</reference>
<dbReference type="Proteomes" id="UP001530315">
    <property type="component" value="Unassembled WGS sequence"/>
</dbReference>
<sequence length="235" mass="26868">MLDARTTRHRDVDLDIAPSSFSSDTTDRRELSRYVLEDLLRCTVDCRIIVCIRSGAQGDPTEASYSKQARSIASSRNDSGISTEMWSMSGEMYYVLQGTISRSSFSDEVMSGNLSESHFVHYYDTRHGDFGISFNGTNQVLSVPWDDVIHYSKTVMFFGKCFDQLRTWGPVFRFKTDPEYAHHVFRCFALEYFGDARTSAQLFAAYKEYMSNIYIQSRMDQNRQVKGEGGTRAQA</sequence>
<comment type="caution">
    <text evidence="1">The sequence shown here is derived from an EMBL/GenBank/DDBJ whole genome shotgun (WGS) entry which is preliminary data.</text>
</comment>
<organism evidence="1 2">
    <name type="scientific">Stephanodiscus triporus</name>
    <dbReference type="NCBI Taxonomy" id="2934178"/>
    <lineage>
        <taxon>Eukaryota</taxon>
        <taxon>Sar</taxon>
        <taxon>Stramenopiles</taxon>
        <taxon>Ochrophyta</taxon>
        <taxon>Bacillariophyta</taxon>
        <taxon>Coscinodiscophyceae</taxon>
        <taxon>Thalassiosirophycidae</taxon>
        <taxon>Stephanodiscales</taxon>
        <taxon>Stephanodiscaceae</taxon>
        <taxon>Stephanodiscus</taxon>
    </lineage>
</organism>
<dbReference type="AlphaFoldDB" id="A0ABD3N8M3"/>